<proteinExistence type="predicted"/>
<evidence type="ECO:0000313" key="1">
    <source>
        <dbReference type="EMBL" id="KAF2845114.1"/>
    </source>
</evidence>
<protein>
    <submittedName>
        <fullName evidence="1">Uncharacterized protein</fullName>
    </submittedName>
</protein>
<organism evidence="1 2">
    <name type="scientific">Plenodomus tracheiphilus IPT5</name>
    <dbReference type="NCBI Taxonomy" id="1408161"/>
    <lineage>
        <taxon>Eukaryota</taxon>
        <taxon>Fungi</taxon>
        <taxon>Dikarya</taxon>
        <taxon>Ascomycota</taxon>
        <taxon>Pezizomycotina</taxon>
        <taxon>Dothideomycetes</taxon>
        <taxon>Pleosporomycetidae</taxon>
        <taxon>Pleosporales</taxon>
        <taxon>Pleosporineae</taxon>
        <taxon>Leptosphaeriaceae</taxon>
        <taxon>Plenodomus</taxon>
    </lineage>
</organism>
<evidence type="ECO:0000313" key="2">
    <source>
        <dbReference type="Proteomes" id="UP000799423"/>
    </source>
</evidence>
<dbReference type="OrthoDB" id="3810570at2759"/>
<keyword evidence="2" id="KW-1185">Reference proteome</keyword>
<accession>A0A6A7AQV4</accession>
<reference evidence="1" key="1">
    <citation type="submission" date="2020-01" db="EMBL/GenBank/DDBJ databases">
        <authorList>
            <consortium name="DOE Joint Genome Institute"/>
            <person name="Haridas S."/>
            <person name="Albert R."/>
            <person name="Binder M."/>
            <person name="Bloem J."/>
            <person name="Labutti K."/>
            <person name="Salamov A."/>
            <person name="Andreopoulos B."/>
            <person name="Baker S.E."/>
            <person name="Barry K."/>
            <person name="Bills G."/>
            <person name="Bluhm B.H."/>
            <person name="Cannon C."/>
            <person name="Castanera R."/>
            <person name="Culley D.E."/>
            <person name="Daum C."/>
            <person name="Ezra D."/>
            <person name="Gonzalez J.B."/>
            <person name="Henrissat B."/>
            <person name="Kuo A."/>
            <person name="Liang C."/>
            <person name="Lipzen A."/>
            <person name="Lutzoni F."/>
            <person name="Magnuson J."/>
            <person name="Mondo S."/>
            <person name="Nolan M."/>
            <person name="Ohm R."/>
            <person name="Pangilinan J."/>
            <person name="Park H.-J."/>
            <person name="Ramirez L."/>
            <person name="Alfaro M."/>
            <person name="Sun H."/>
            <person name="Tritt A."/>
            <person name="Yoshinaga Y."/>
            <person name="Zwiers L.-H."/>
            <person name="Turgeon B.G."/>
            <person name="Goodwin S.B."/>
            <person name="Spatafora J.W."/>
            <person name="Crous P.W."/>
            <person name="Grigoriev I.V."/>
        </authorList>
    </citation>
    <scope>NUCLEOTIDE SEQUENCE</scope>
    <source>
        <strain evidence="1">IPT5</strain>
    </source>
</reference>
<dbReference type="EMBL" id="MU006354">
    <property type="protein sequence ID" value="KAF2845114.1"/>
    <property type="molecule type" value="Genomic_DNA"/>
</dbReference>
<name>A0A6A7AQV4_9PLEO</name>
<dbReference type="AlphaFoldDB" id="A0A6A7AQV4"/>
<gene>
    <name evidence="1" type="ORF">T440DRAFT_522949</name>
</gene>
<dbReference type="Proteomes" id="UP000799423">
    <property type="component" value="Unassembled WGS sequence"/>
</dbReference>
<sequence length="151" mass="17319">MTNPHSHPRQLEAAMKHLADEFGNLQSSATRATTQRDDLNRRVINLESVIIIERMQQFELANRIREQREQVLLNRVLILEQRTKEQATDIARLNGNASRRHRAGIDADTIATALPPETEPCSTNENVTYIPFALEEIAYQFGVRKDSGRIW</sequence>